<evidence type="ECO:0000313" key="4">
    <source>
        <dbReference type="Proteomes" id="UP000505325"/>
    </source>
</evidence>
<sequence>MAWLITANYIVVVLLLLVISVQDITSRLISNQLVIIVGIACCSLALLTGHTPNLLLFAAVLVPGFFLCIGNIIGGGDVKLMSMLALLFTPSLFSHFLILTALCGGVIAVVGLIFFYKKTRQHGIPYGVAISLAFIFSYSTN</sequence>
<dbReference type="InterPro" id="IPR000045">
    <property type="entry name" value="Prepilin_IV_endopep_pep"/>
</dbReference>
<keyword evidence="1" id="KW-1133">Transmembrane helix</keyword>
<dbReference type="AlphaFoldDB" id="A0A6M8UG70"/>
<feature type="transmembrane region" description="Helical" evidence="1">
    <location>
        <begin position="28"/>
        <end position="47"/>
    </location>
</feature>
<dbReference type="GO" id="GO:0016020">
    <property type="term" value="C:membrane"/>
    <property type="evidence" value="ECO:0007669"/>
    <property type="project" value="InterPro"/>
</dbReference>
<feature type="transmembrane region" description="Helical" evidence="1">
    <location>
        <begin position="5"/>
        <end position="22"/>
    </location>
</feature>
<feature type="transmembrane region" description="Helical" evidence="1">
    <location>
        <begin position="93"/>
        <end position="116"/>
    </location>
</feature>
<accession>A0A6M8UG70</accession>
<dbReference type="Pfam" id="PF01478">
    <property type="entry name" value="Peptidase_A24"/>
    <property type="match status" value="1"/>
</dbReference>
<dbReference type="RefSeq" id="WP_173635479.1">
    <property type="nucleotide sequence ID" value="NZ_CP054212.1"/>
</dbReference>
<keyword evidence="1" id="KW-0812">Transmembrane</keyword>
<gene>
    <name evidence="3" type="ORF">PMPD1_3710</name>
</gene>
<evidence type="ECO:0000313" key="3">
    <source>
        <dbReference type="EMBL" id="QKJ88624.1"/>
    </source>
</evidence>
<dbReference type="GO" id="GO:0004190">
    <property type="term" value="F:aspartic-type endopeptidase activity"/>
    <property type="evidence" value="ECO:0007669"/>
    <property type="project" value="InterPro"/>
</dbReference>
<feature type="domain" description="Prepilin type IV endopeptidase peptidase" evidence="2">
    <location>
        <begin position="10"/>
        <end position="109"/>
    </location>
</feature>
<protein>
    <recommendedName>
        <fullName evidence="2">Prepilin type IV endopeptidase peptidase domain-containing protein</fullName>
    </recommendedName>
</protein>
<name>A0A6M8UG70_9GAMM</name>
<dbReference type="Proteomes" id="UP000505325">
    <property type="component" value="Chromosome"/>
</dbReference>
<feature type="transmembrane region" description="Helical" evidence="1">
    <location>
        <begin position="123"/>
        <end position="140"/>
    </location>
</feature>
<dbReference type="KEGG" id="pmak:PMPD1_3710"/>
<keyword evidence="1" id="KW-0472">Membrane</keyword>
<dbReference type="EMBL" id="CP054212">
    <property type="protein sequence ID" value="QKJ88624.1"/>
    <property type="molecule type" value="Genomic_DNA"/>
</dbReference>
<evidence type="ECO:0000256" key="1">
    <source>
        <dbReference type="SAM" id="Phobius"/>
    </source>
</evidence>
<keyword evidence="4" id="KW-1185">Reference proteome</keyword>
<evidence type="ECO:0000259" key="2">
    <source>
        <dbReference type="Pfam" id="PF01478"/>
    </source>
</evidence>
<proteinExistence type="predicted"/>
<feature type="transmembrane region" description="Helical" evidence="1">
    <location>
        <begin position="54"/>
        <end position="73"/>
    </location>
</feature>
<dbReference type="Gene3D" id="1.20.120.1220">
    <property type="match status" value="1"/>
</dbReference>
<reference evidence="3 4" key="1">
    <citation type="submission" date="2020-06" db="EMBL/GenBank/DDBJ databases">
        <title>Genome sequence of Paramixta manurensis strain PD-1.</title>
        <authorList>
            <person name="Lee C.W."/>
            <person name="Kim J."/>
        </authorList>
    </citation>
    <scope>NUCLEOTIDE SEQUENCE [LARGE SCALE GENOMIC DNA]</scope>
    <source>
        <strain evidence="3 4">PD-1</strain>
    </source>
</reference>
<organism evidence="3 4">
    <name type="scientific">Paramixta manurensis</name>
    <dbReference type="NCBI Taxonomy" id="2740817"/>
    <lineage>
        <taxon>Bacteria</taxon>
        <taxon>Pseudomonadati</taxon>
        <taxon>Pseudomonadota</taxon>
        <taxon>Gammaproteobacteria</taxon>
        <taxon>Enterobacterales</taxon>
        <taxon>Erwiniaceae</taxon>
        <taxon>Paramixta</taxon>
    </lineage>
</organism>